<keyword evidence="9" id="KW-1185">Reference proteome</keyword>
<keyword evidence="4" id="KW-0560">Oxidoreductase</keyword>
<dbReference type="SUPFAM" id="SSF63380">
    <property type="entry name" value="Riboflavin synthase domain-like"/>
    <property type="match status" value="1"/>
</dbReference>
<dbReference type="InterPro" id="IPR050415">
    <property type="entry name" value="MRET"/>
</dbReference>
<reference evidence="8 9" key="1">
    <citation type="journal article" date="2023" name="Ecotoxicol. Environ. Saf.">
        <title>Mercury remediation potential of mercury-resistant strain Rheinheimera metallidurans sp. nov. isolated from a municipal waste dumping site.</title>
        <authorList>
            <person name="Yadav V."/>
            <person name="Manjhi A."/>
            <person name="Vadakedath N."/>
        </authorList>
    </citation>
    <scope>NUCLEOTIDE SEQUENCE [LARGE SCALE GENOMIC DNA]</scope>
    <source>
        <strain evidence="8 9">E-49</strain>
    </source>
</reference>
<evidence type="ECO:0000259" key="7">
    <source>
        <dbReference type="PROSITE" id="PS51384"/>
    </source>
</evidence>
<dbReference type="InterPro" id="IPR012675">
    <property type="entry name" value="Beta-grasp_dom_sf"/>
</dbReference>
<dbReference type="InterPro" id="IPR039261">
    <property type="entry name" value="FNR_nucleotide-bd"/>
</dbReference>
<dbReference type="CDD" id="cd00207">
    <property type="entry name" value="fer2"/>
    <property type="match status" value="1"/>
</dbReference>
<dbReference type="Gene3D" id="3.40.50.80">
    <property type="entry name" value="Nucleotide-binding domain of ferredoxin-NADP reductase (FNR) module"/>
    <property type="match status" value="1"/>
</dbReference>
<dbReference type="InterPro" id="IPR054582">
    <property type="entry name" value="DmmA-like_N"/>
</dbReference>
<dbReference type="InterPro" id="IPR036010">
    <property type="entry name" value="2Fe-2S_ferredoxin-like_sf"/>
</dbReference>
<evidence type="ECO:0000313" key="9">
    <source>
        <dbReference type="Proteomes" id="UP001375382"/>
    </source>
</evidence>
<dbReference type="PROSITE" id="PS51384">
    <property type="entry name" value="FAD_FR"/>
    <property type="match status" value="1"/>
</dbReference>
<dbReference type="Pfam" id="PF00111">
    <property type="entry name" value="Fer2"/>
    <property type="match status" value="1"/>
</dbReference>
<evidence type="ECO:0000256" key="3">
    <source>
        <dbReference type="ARBA" id="ARBA00022723"/>
    </source>
</evidence>
<evidence type="ECO:0000256" key="2">
    <source>
        <dbReference type="ARBA" id="ARBA00022714"/>
    </source>
</evidence>
<keyword evidence="6" id="KW-0411">Iron-sulfur</keyword>
<gene>
    <name evidence="8" type="ORF">MN202_00545</name>
</gene>
<dbReference type="InterPro" id="IPR001041">
    <property type="entry name" value="2Fe-2S_ferredoxin-type"/>
</dbReference>
<proteinExistence type="predicted"/>
<organism evidence="8 9">
    <name type="scientific">Rheinheimera muenzenbergensis</name>
    <dbReference type="NCBI Taxonomy" id="1193628"/>
    <lineage>
        <taxon>Bacteria</taxon>
        <taxon>Pseudomonadati</taxon>
        <taxon>Pseudomonadota</taxon>
        <taxon>Gammaproteobacteria</taxon>
        <taxon>Chromatiales</taxon>
        <taxon>Chromatiaceae</taxon>
        <taxon>Rheinheimera</taxon>
    </lineage>
</organism>
<dbReference type="SUPFAM" id="SSF54292">
    <property type="entry name" value="2Fe-2S ferredoxin-like"/>
    <property type="match status" value="1"/>
</dbReference>
<dbReference type="Gene3D" id="2.40.30.10">
    <property type="entry name" value="Translation factors"/>
    <property type="match status" value="1"/>
</dbReference>
<dbReference type="InterPro" id="IPR017927">
    <property type="entry name" value="FAD-bd_FR_type"/>
</dbReference>
<dbReference type="RefSeq" id="WP_335734437.1">
    <property type="nucleotide sequence ID" value="NZ_JALAAR010000001.1"/>
</dbReference>
<dbReference type="EMBL" id="JALAAR010000001">
    <property type="protein sequence ID" value="MEH8015707.1"/>
    <property type="molecule type" value="Genomic_DNA"/>
</dbReference>
<name>A0ABU8C1C3_9GAMM</name>
<feature type="domain" description="FAD-binding FR-type" evidence="7">
    <location>
        <begin position="37"/>
        <end position="141"/>
    </location>
</feature>
<accession>A0ABU8C1C3</accession>
<keyword evidence="1" id="KW-0285">Flavoprotein</keyword>
<evidence type="ECO:0000256" key="6">
    <source>
        <dbReference type="ARBA" id="ARBA00023014"/>
    </source>
</evidence>
<dbReference type="InterPro" id="IPR017938">
    <property type="entry name" value="Riboflavin_synthase-like_b-brl"/>
</dbReference>
<dbReference type="Gene3D" id="3.10.20.30">
    <property type="match status" value="1"/>
</dbReference>
<dbReference type="Pfam" id="PF22290">
    <property type="entry name" value="DmmA-like_N"/>
    <property type="match status" value="1"/>
</dbReference>
<keyword evidence="5" id="KW-0408">Iron</keyword>
<comment type="caution">
    <text evidence="8">The sequence shown here is derived from an EMBL/GenBank/DDBJ whole genome shotgun (WGS) entry which is preliminary data.</text>
</comment>
<dbReference type="PANTHER" id="PTHR47354:SF3">
    <property type="entry name" value="OXIDOREDUCTASE-RELATED"/>
    <property type="match status" value="1"/>
</dbReference>
<dbReference type="SUPFAM" id="SSF52343">
    <property type="entry name" value="Ferredoxin reductase-like, C-terminal NADP-linked domain"/>
    <property type="match status" value="1"/>
</dbReference>
<dbReference type="PRINTS" id="PR00409">
    <property type="entry name" value="PHDIOXRDTASE"/>
</dbReference>
<sequence>MFLRRLWRNFCLMLGNQHSLTLYFLPLLQRLWPGFLPGQYRAHLLTKQWQTADMLQLTFKVSGRWPGFIAGQHLLLTIHHNGRCSSRPFSICSPVSLWQSRRQIQLCCKINHAGEITPLLQQLQSGAVVNISAAQGNFYWQQPATPAVFVAAGSGITPIAAMLLSQRHWLAAVTLYYRVRGTENAALLSELQQLAARQPLFTLALSDSRTEPAETLQQQLCTDSCNKQFYLCGPAAFMQQLRLALSQSGVKPASIRHEQFGLTMPTASEPASATKQLTASFIRAGISTEVTLSTQHSLLQNAEQQGLAPRFGCRIGVCFQCVCDKVSGQVRDIRSGALSGLGAEQIQLCVSQPVTALVIKL</sequence>
<dbReference type="PANTHER" id="PTHR47354">
    <property type="entry name" value="NADH OXIDOREDUCTASE HCR"/>
    <property type="match status" value="1"/>
</dbReference>
<keyword evidence="2" id="KW-0001">2Fe-2S</keyword>
<evidence type="ECO:0000313" key="8">
    <source>
        <dbReference type="EMBL" id="MEH8015707.1"/>
    </source>
</evidence>
<evidence type="ECO:0000256" key="1">
    <source>
        <dbReference type="ARBA" id="ARBA00022630"/>
    </source>
</evidence>
<evidence type="ECO:0000256" key="4">
    <source>
        <dbReference type="ARBA" id="ARBA00023002"/>
    </source>
</evidence>
<dbReference type="Proteomes" id="UP001375382">
    <property type="component" value="Unassembled WGS sequence"/>
</dbReference>
<keyword evidence="3" id="KW-0479">Metal-binding</keyword>
<protein>
    <submittedName>
        <fullName evidence="8">Iron-sulfur cluster-binding domain-containing protein</fullName>
    </submittedName>
</protein>
<evidence type="ECO:0000256" key="5">
    <source>
        <dbReference type="ARBA" id="ARBA00023004"/>
    </source>
</evidence>